<feature type="domain" description="RRM" evidence="5">
    <location>
        <begin position="17"/>
        <end position="93"/>
    </location>
</feature>
<dbReference type="Gene3D" id="3.30.70.330">
    <property type="match status" value="2"/>
</dbReference>
<sequence>MSSPDDGKNRHEPEQLRKLFIGGLDYRTTDESLKEFFEQWGSIVDVVVMKDPVTKRSRGFGFITYARSSMVDDAMVNRPHKIDGREVESKRAVPRDEIGKPEAGASVKKMFVGGIKDQEESDLKEYFSQFGNILSVNVVVNKETGAKRGFAFIEYDDYDSVDKAVLRRTHTVNGKSLDVKKALSKEAGRGREGRDGGGRGGRDMDGGRDSRGWGGGSGGWNSRGGGSGDNAWGNGFGNNPWESQSSGGNWGGSNQGGWGGQQSGGGGYSSGNGGQGGWGAPQNGYQQGYGGGPMRSSYGGAQNRSAPYSAGGGGGGYGGGGGGYGGGSGGSNYGGRRY</sequence>
<evidence type="ECO:0000313" key="6">
    <source>
        <dbReference type="EMBL" id="JAS20094.1"/>
    </source>
</evidence>
<dbReference type="AlphaFoldDB" id="A0A1B6D336"/>
<proteinExistence type="predicted"/>
<organism evidence="6">
    <name type="scientific">Clastoptera arizonana</name>
    <name type="common">Arizona spittle bug</name>
    <dbReference type="NCBI Taxonomy" id="38151"/>
    <lineage>
        <taxon>Eukaryota</taxon>
        <taxon>Metazoa</taxon>
        <taxon>Ecdysozoa</taxon>
        <taxon>Arthropoda</taxon>
        <taxon>Hexapoda</taxon>
        <taxon>Insecta</taxon>
        <taxon>Pterygota</taxon>
        <taxon>Neoptera</taxon>
        <taxon>Paraneoptera</taxon>
        <taxon>Hemiptera</taxon>
        <taxon>Auchenorrhyncha</taxon>
        <taxon>Cercopoidea</taxon>
        <taxon>Clastopteridae</taxon>
        <taxon>Clastoptera</taxon>
    </lineage>
</organism>
<evidence type="ECO:0000256" key="2">
    <source>
        <dbReference type="ARBA" id="ARBA00022884"/>
    </source>
</evidence>
<dbReference type="EMBL" id="GEDC01017204">
    <property type="protein sequence ID" value="JAS20094.1"/>
    <property type="molecule type" value="Transcribed_RNA"/>
</dbReference>
<accession>A0A1B6D336</accession>
<dbReference type="InterPro" id="IPR035979">
    <property type="entry name" value="RBD_domain_sf"/>
</dbReference>
<feature type="compositionally biased region" description="Basic and acidic residues" evidence="4">
    <location>
        <begin position="177"/>
        <end position="211"/>
    </location>
</feature>
<dbReference type="PANTHER" id="PTHR48026:SF14">
    <property type="entry name" value="HETEROGENEOUS NUCLEAR RIBONUCLEOPROTEIN A1"/>
    <property type="match status" value="1"/>
</dbReference>
<dbReference type="CDD" id="cd12578">
    <property type="entry name" value="RRM1_hnRNPA_like"/>
    <property type="match status" value="1"/>
</dbReference>
<dbReference type="SMART" id="SM00360">
    <property type="entry name" value="RRM"/>
    <property type="match status" value="2"/>
</dbReference>
<dbReference type="GO" id="GO:0003730">
    <property type="term" value="F:mRNA 3'-UTR binding"/>
    <property type="evidence" value="ECO:0007669"/>
    <property type="project" value="TreeGrafter"/>
</dbReference>
<dbReference type="GO" id="GO:0000398">
    <property type="term" value="P:mRNA splicing, via spliceosome"/>
    <property type="evidence" value="ECO:0007669"/>
    <property type="project" value="TreeGrafter"/>
</dbReference>
<dbReference type="PANTHER" id="PTHR48026">
    <property type="entry name" value="HOMOLOGOUS TO DROSOPHILA SQD (SQUID) PROTEIN"/>
    <property type="match status" value="1"/>
</dbReference>
<feature type="compositionally biased region" description="Gly residues" evidence="4">
    <location>
        <begin position="248"/>
        <end position="279"/>
    </location>
</feature>
<dbReference type="PROSITE" id="PS50102">
    <property type="entry name" value="RRM"/>
    <property type="match status" value="2"/>
</dbReference>
<dbReference type="Pfam" id="PF00076">
    <property type="entry name" value="RRM_1"/>
    <property type="match status" value="2"/>
</dbReference>
<feature type="region of interest" description="Disordered" evidence="4">
    <location>
        <begin position="177"/>
        <end position="338"/>
    </location>
</feature>
<dbReference type="InterPro" id="IPR012677">
    <property type="entry name" value="Nucleotide-bd_a/b_plait_sf"/>
</dbReference>
<dbReference type="GO" id="GO:0071013">
    <property type="term" value="C:catalytic step 2 spliceosome"/>
    <property type="evidence" value="ECO:0007669"/>
    <property type="project" value="TreeGrafter"/>
</dbReference>
<dbReference type="GO" id="GO:0098687">
    <property type="term" value="C:chromosomal region"/>
    <property type="evidence" value="ECO:0007669"/>
    <property type="project" value="UniProtKB-ARBA"/>
</dbReference>
<feature type="domain" description="RRM" evidence="5">
    <location>
        <begin position="108"/>
        <end position="184"/>
    </location>
</feature>
<evidence type="ECO:0000259" key="5">
    <source>
        <dbReference type="PROSITE" id="PS50102"/>
    </source>
</evidence>
<gene>
    <name evidence="6" type="ORF">g.8344</name>
</gene>
<feature type="compositionally biased region" description="Gly residues" evidence="4">
    <location>
        <begin position="310"/>
        <end position="338"/>
    </location>
</feature>
<protein>
    <recommendedName>
        <fullName evidence="5">RRM domain-containing protein</fullName>
    </recommendedName>
</protein>
<reference evidence="6" key="1">
    <citation type="submission" date="2015-12" db="EMBL/GenBank/DDBJ databases">
        <title>De novo transcriptome assembly of four potential Pierce s Disease insect vectors from Arizona vineyards.</title>
        <authorList>
            <person name="Tassone E.E."/>
        </authorList>
    </citation>
    <scope>NUCLEOTIDE SEQUENCE</scope>
</reference>
<dbReference type="InterPro" id="IPR000504">
    <property type="entry name" value="RRM_dom"/>
</dbReference>
<evidence type="ECO:0000256" key="3">
    <source>
        <dbReference type="PROSITE-ProRule" id="PRU00176"/>
    </source>
</evidence>
<keyword evidence="2 3" id="KW-0694">RNA-binding</keyword>
<keyword evidence="1" id="KW-0677">Repeat</keyword>
<dbReference type="FunFam" id="3.30.70.330:FF:000040">
    <property type="entry name" value="Heterogeneous nuclear ribonucleoprotein A2/B1"/>
    <property type="match status" value="1"/>
</dbReference>
<feature type="compositionally biased region" description="Gly residues" evidence="4">
    <location>
        <begin position="212"/>
        <end position="228"/>
    </location>
</feature>
<evidence type="ECO:0000256" key="1">
    <source>
        <dbReference type="ARBA" id="ARBA00022737"/>
    </source>
</evidence>
<name>A0A1B6D336_9HEMI</name>
<evidence type="ECO:0000256" key="4">
    <source>
        <dbReference type="SAM" id="MobiDB-lite"/>
    </source>
</evidence>
<dbReference type="SUPFAM" id="SSF54928">
    <property type="entry name" value="RNA-binding domain, RBD"/>
    <property type="match status" value="2"/>
</dbReference>